<dbReference type="SUPFAM" id="SSF54373">
    <property type="entry name" value="FAD-linked reductases, C-terminal domain"/>
    <property type="match status" value="1"/>
</dbReference>
<name>A0ABV2KQ34_9HYPH</name>
<proteinExistence type="predicted"/>
<evidence type="ECO:0000256" key="2">
    <source>
        <dbReference type="SAM" id="Phobius"/>
    </source>
</evidence>
<feature type="domain" description="FAD dependent oxidoreductase" evidence="3">
    <location>
        <begin position="7"/>
        <end position="398"/>
    </location>
</feature>
<keyword evidence="2" id="KW-1133">Transmembrane helix</keyword>
<dbReference type="SUPFAM" id="SSF51905">
    <property type="entry name" value="FAD/NAD(P)-binding domain"/>
    <property type="match status" value="1"/>
</dbReference>
<evidence type="ECO:0000313" key="5">
    <source>
        <dbReference type="Proteomes" id="UP001549143"/>
    </source>
</evidence>
<dbReference type="PANTHER" id="PTHR13847:SF289">
    <property type="entry name" value="GLYCINE OXIDASE"/>
    <property type="match status" value="1"/>
</dbReference>
<dbReference type="InterPro" id="IPR006076">
    <property type="entry name" value="FAD-dep_OxRdtase"/>
</dbReference>
<keyword evidence="1 4" id="KW-0560">Oxidoreductase</keyword>
<organism evidence="4 5">
    <name type="scientific">Aquamicrobium ahrensii</name>
    <dbReference type="NCBI Taxonomy" id="469551"/>
    <lineage>
        <taxon>Bacteria</taxon>
        <taxon>Pseudomonadati</taxon>
        <taxon>Pseudomonadota</taxon>
        <taxon>Alphaproteobacteria</taxon>
        <taxon>Hyphomicrobiales</taxon>
        <taxon>Phyllobacteriaceae</taxon>
        <taxon>Aquamicrobium</taxon>
    </lineage>
</organism>
<feature type="transmembrane region" description="Helical" evidence="2">
    <location>
        <begin position="7"/>
        <end position="24"/>
    </location>
</feature>
<dbReference type="Gene3D" id="3.30.9.10">
    <property type="entry name" value="D-Amino Acid Oxidase, subunit A, domain 2"/>
    <property type="match status" value="1"/>
</dbReference>
<evidence type="ECO:0000259" key="3">
    <source>
        <dbReference type="Pfam" id="PF01266"/>
    </source>
</evidence>
<reference evidence="4 5" key="1">
    <citation type="submission" date="2024-06" db="EMBL/GenBank/DDBJ databases">
        <title>Genomic Encyclopedia of Type Strains, Phase IV (KMG-IV): sequencing the most valuable type-strain genomes for metagenomic binning, comparative biology and taxonomic classification.</title>
        <authorList>
            <person name="Goeker M."/>
        </authorList>
    </citation>
    <scope>NUCLEOTIDE SEQUENCE [LARGE SCALE GENOMIC DNA]</scope>
    <source>
        <strain evidence="4 5">DSM 19730</strain>
    </source>
</reference>
<keyword evidence="2" id="KW-0812">Transmembrane</keyword>
<dbReference type="InterPro" id="IPR036188">
    <property type="entry name" value="FAD/NAD-bd_sf"/>
</dbReference>
<dbReference type="Gene3D" id="3.50.50.60">
    <property type="entry name" value="FAD/NAD(P)-binding domain"/>
    <property type="match status" value="1"/>
</dbReference>
<evidence type="ECO:0000313" key="4">
    <source>
        <dbReference type="EMBL" id="MET3663172.1"/>
    </source>
</evidence>
<sequence>MSVRKADIVVLGAGVIGVCVALYLQRDGHEVVLVDQDEPGNGCSFGNAGLIQCASVVPVATPGVARAVPRMLLDKNQPLHIRWRHLPTLTPYLLRFLAESRPDRAARNARALSTIVPRAYDDYRPLIEAAGISAMVRSTGELHVFETDAAFEAARSGGFAIRRSHGVRVEELDAAQVGELEPALTNTVRHGLFLPDCHQTVNPKSFVAALAGHFIANGGTFIQARVEDVQVGPQGKVTVATTNGAVGADHIVLSFGAFSAPWARRLGVRVQLDSERGYHVMLPQPGVALNRTVVSGEYKFALAPIDGRVRIVGTAELARVGAPPAYERATRLIPLARHILPGLDDAGRTLWMGHRPSTPDSLPVLGQLPRHPNVIFAFGHNHSGLTLGGTTGRIVADLVASRPSVVDLSSFRPTRFYS</sequence>
<comment type="caution">
    <text evidence="4">The sequence shown here is derived from an EMBL/GenBank/DDBJ whole genome shotgun (WGS) entry which is preliminary data.</text>
</comment>
<dbReference type="EMBL" id="JBEPMN010000020">
    <property type="protein sequence ID" value="MET3663172.1"/>
    <property type="molecule type" value="Genomic_DNA"/>
</dbReference>
<dbReference type="Proteomes" id="UP001549143">
    <property type="component" value="Unassembled WGS sequence"/>
</dbReference>
<evidence type="ECO:0000256" key="1">
    <source>
        <dbReference type="ARBA" id="ARBA00023002"/>
    </source>
</evidence>
<dbReference type="RefSeq" id="WP_354152976.1">
    <property type="nucleotide sequence ID" value="NZ_JBEPMN010000020.1"/>
</dbReference>
<accession>A0ABV2KQ34</accession>
<dbReference type="PANTHER" id="PTHR13847">
    <property type="entry name" value="SARCOSINE DEHYDROGENASE-RELATED"/>
    <property type="match status" value="1"/>
</dbReference>
<dbReference type="GO" id="GO:0016491">
    <property type="term" value="F:oxidoreductase activity"/>
    <property type="evidence" value="ECO:0007669"/>
    <property type="project" value="UniProtKB-KW"/>
</dbReference>
<gene>
    <name evidence="4" type="ORF">ABID44_003527</name>
</gene>
<dbReference type="Pfam" id="PF01266">
    <property type="entry name" value="DAO"/>
    <property type="match status" value="1"/>
</dbReference>
<dbReference type="EC" id="1.4.99.-" evidence="4"/>
<keyword evidence="2" id="KW-0472">Membrane</keyword>
<protein>
    <submittedName>
        <fullName evidence="4">D-amino-acid dehydrogenase</fullName>
        <ecNumber evidence="4">1.4.99.-</ecNumber>
    </submittedName>
</protein>
<keyword evidence="5" id="KW-1185">Reference proteome</keyword>